<dbReference type="Proteomes" id="UP001320706">
    <property type="component" value="Unassembled WGS sequence"/>
</dbReference>
<accession>A0ACC3S7N1</accession>
<protein>
    <submittedName>
        <fullName evidence="1">Uncharacterized protein</fullName>
    </submittedName>
</protein>
<evidence type="ECO:0000313" key="1">
    <source>
        <dbReference type="EMBL" id="KAK8201398.1"/>
    </source>
</evidence>
<name>A0ACC3S7N1_9PEZI</name>
<gene>
    <name evidence="1" type="ORF">M8818_005866</name>
</gene>
<evidence type="ECO:0000313" key="2">
    <source>
        <dbReference type="Proteomes" id="UP001320706"/>
    </source>
</evidence>
<reference evidence="1" key="1">
    <citation type="submission" date="2024-02" db="EMBL/GenBank/DDBJ databases">
        <title>Metagenome Assembled Genome of Zalaria obscura JY119.</title>
        <authorList>
            <person name="Vighnesh L."/>
            <person name="Jagadeeshwari U."/>
            <person name="Venkata Ramana C."/>
            <person name="Sasikala C."/>
        </authorList>
    </citation>
    <scope>NUCLEOTIDE SEQUENCE</scope>
    <source>
        <strain evidence="1">JY119</strain>
    </source>
</reference>
<sequence>MARDLVVITGATGYVGFNCLRHALLQGYRARIVVRSQTKADQLAANPTLQGIKSADYTFFVVPDFAVPDAFDEAVQDARYVIHCAAPVPIGGSNSEDLEKTFFEPSTTAITNLLTSCKKSGTVKRIAYTSSAIALVPFPIALGMEPAPADLIITGSERLPDVPTPLPNAFVAYAASKIAGVNTIERWMAQEKPNFDVQKLFPTYVIGRDYLATQSADLFKTSNSAVLRFLAGEKNEDKDTPEAAGCAHADDVGLAHVKVLDPGVPDNESFVFSTAVLWNDFPKVTAERFPEAVRKGLFPNTGTLKSFVLPVDNSKIERLLGIKLKGAEEMVDSLVGQYIEFLEKEQKA</sequence>
<keyword evidence="2" id="KW-1185">Reference proteome</keyword>
<organism evidence="1 2">
    <name type="scientific">Zalaria obscura</name>
    <dbReference type="NCBI Taxonomy" id="2024903"/>
    <lineage>
        <taxon>Eukaryota</taxon>
        <taxon>Fungi</taxon>
        <taxon>Dikarya</taxon>
        <taxon>Ascomycota</taxon>
        <taxon>Pezizomycotina</taxon>
        <taxon>Dothideomycetes</taxon>
        <taxon>Dothideomycetidae</taxon>
        <taxon>Dothideales</taxon>
        <taxon>Zalariaceae</taxon>
        <taxon>Zalaria</taxon>
    </lineage>
</organism>
<comment type="caution">
    <text evidence="1">The sequence shown here is derived from an EMBL/GenBank/DDBJ whole genome shotgun (WGS) entry which is preliminary data.</text>
</comment>
<dbReference type="EMBL" id="JAMKPW020000035">
    <property type="protein sequence ID" value="KAK8201398.1"/>
    <property type="molecule type" value="Genomic_DNA"/>
</dbReference>
<proteinExistence type="predicted"/>